<protein>
    <submittedName>
        <fullName evidence="7">Phage infection (PIP) family protein YhgE</fullName>
    </submittedName>
</protein>
<dbReference type="RefSeq" id="WP_307250214.1">
    <property type="nucleotide sequence ID" value="NZ_JAUSUV010000001.1"/>
</dbReference>
<feature type="transmembrane region" description="Helical" evidence="5">
    <location>
        <begin position="256"/>
        <end position="275"/>
    </location>
</feature>
<feature type="transmembrane region" description="Helical" evidence="5">
    <location>
        <begin position="231"/>
        <end position="250"/>
    </location>
</feature>
<dbReference type="GO" id="GO:0016020">
    <property type="term" value="C:membrane"/>
    <property type="evidence" value="ECO:0007669"/>
    <property type="project" value="UniProtKB-SubCell"/>
</dbReference>
<evidence type="ECO:0000313" key="7">
    <source>
        <dbReference type="EMBL" id="MDQ0416095.1"/>
    </source>
</evidence>
<feature type="transmembrane region" description="Helical" evidence="5">
    <location>
        <begin position="12"/>
        <end position="33"/>
    </location>
</feature>
<name>A0AAJ1WR24_9BACL</name>
<dbReference type="PANTHER" id="PTHR43077">
    <property type="entry name" value="TRANSPORT PERMEASE YVFS-RELATED"/>
    <property type="match status" value="1"/>
</dbReference>
<sequence length="383" mass="41880">MFNTVLAYLKRPTTIVGIITAIMFQLIFSLVWMSGYSKVNDNVGKFHIAFVNQDTEWEQEKTDSIAKSLPFTIVSMGTPQEARDALEKREIQMSVTIPKNFTKEMKNGNAVLQYAINESNPAMVKSMMESVVQKLTEGINRAAATQGTSIALENLHVSKDQAEQMAPRLVQPISSKVDSLHPVENLSMQMAPLMLILASYVGSMIMCLNIQISAMSLIGAMGKWKQFGARCIINAGSSFVISAVGTIFIFLLGDQIAGSFISVWLFLSLMIFAFLSLNQIALLLFGTQGMLVNMTLFSLQLLTSGAMVPRQLFSGFFEGISNWLPATYGVEGLMDLLFGGVDISQDVWYLLIASGLALLAGVFVVALKNVIALKKKKSVAQVA</sequence>
<feature type="transmembrane region" description="Helical" evidence="5">
    <location>
        <begin position="347"/>
        <end position="367"/>
    </location>
</feature>
<keyword evidence="2 5" id="KW-0812">Transmembrane</keyword>
<keyword evidence="3 5" id="KW-1133">Transmembrane helix</keyword>
<comment type="subcellular location">
    <subcellularLocation>
        <location evidence="1">Membrane</location>
        <topology evidence="1">Multi-pass membrane protein</topology>
    </subcellularLocation>
</comment>
<reference evidence="7 8" key="1">
    <citation type="submission" date="2023-07" db="EMBL/GenBank/DDBJ databases">
        <title>Genomic Encyclopedia of Type Strains, Phase IV (KMG-IV): sequencing the most valuable type-strain genomes for metagenomic binning, comparative biology and taxonomic classification.</title>
        <authorList>
            <person name="Goeker M."/>
        </authorList>
    </citation>
    <scope>NUCLEOTIDE SEQUENCE [LARGE SCALE GENOMIC DNA]</scope>
    <source>
        <strain evidence="7 8">DSM 46876</strain>
    </source>
</reference>
<dbReference type="InterPro" id="IPR013525">
    <property type="entry name" value="ABC2_TM"/>
</dbReference>
<dbReference type="EMBL" id="JAUSUV010000001">
    <property type="protein sequence ID" value="MDQ0416095.1"/>
    <property type="molecule type" value="Genomic_DNA"/>
</dbReference>
<dbReference type="PANTHER" id="PTHR43077:SF5">
    <property type="entry name" value="PHAGE INFECTION PROTEIN"/>
    <property type="match status" value="1"/>
</dbReference>
<dbReference type="GO" id="GO:0140359">
    <property type="term" value="F:ABC-type transporter activity"/>
    <property type="evidence" value="ECO:0007669"/>
    <property type="project" value="InterPro"/>
</dbReference>
<evidence type="ECO:0000256" key="1">
    <source>
        <dbReference type="ARBA" id="ARBA00004141"/>
    </source>
</evidence>
<keyword evidence="8" id="KW-1185">Reference proteome</keyword>
<dbReference type="InterPro" id="IPR051328">
    <property type="entry name" value="T7SS_ABC-Transporter"/>
</dbReference>
<evidence type="ECO:0000256" key="3">
    <source>
        <dbReference type="ARBA" id="ARBA00022989"/>
    </source>
</evidence>
<proteinExistence type="predicted"/>
<feature type="domain" description="ABC-2 type transporter transmembrane" evidence="6">
    <location>
        <begin position="18"/>
        <end position="362"/>
    </location>
</feature>
<evidence type="ECO:0000259" key="6">
    <source>
        <dbReference type="Pfam" id="PF12698"/>
    </source>
</evidence>
<comment type="caution">
    <text evidence="7">The sequence shown here is derived from an EMBL/GenBank/DDBJ whole genome shotgun (WGS) entry which is preliminary data.</text>
</comment>
<feature type="transmembrane region" description="Helical" evidence="5">
    <location>
        <begin position="190"/>
        <end position="210"/>
    </location>
</feature>
<organism evidence="7 8">
    <name type="scientific">Croceifilum oryzae</name>
    <dbReference type="NCBI Taxonomy" id="1553429"/>
    <lineage>
        <taxon>Bacteria</taxon>
        <taxon>Bacillati</taxon>
        <taxon>Bacillota</taxon>
        <taxon>Bacilli</taxon>
        <taxon>Bacillales</taxon>
        <taxon>Thermoactinomycetaceae</taxon>
        <taxon>Croceifilum</taxon>
    </lineage>
</organism>
<evidence type="ECO:0000256" key="2">
    <source>
        <dbReference type="ARBA" id="ARBA00022692"/>
    </source>
</evidence>
<evidence type="ECO:0000313" key="8">
    <source>
        <dbReference type="Proteomes" id="UP001238450"/>
    </source>
</evidence>
<keyword evidence="4 5" id="KW-0472">Membrane</keyword>
<dbReference type="Pfam" id="PF12698">
    <property type="entry name" value="ABC2_membrane_3"/>
    <property type="match status" value="1"/>
</dbReference>
<accession>A0AAJ1WR24</accession>
<evidence type="ECO:0000256" key="5">
    <source>
        <dbReference type="SAM" id="Phobius"/>
    </source>
</evidence>
<evidence type="ECO:0000256" key="4">
    <source>
        <dbReference type="ARBA" id="ARBA00023136"/>
    </source>
</evidence>
<dbReference type="Gene3D" id="3.40.1710.10">
    <property type="entry name" value="abc type-2 transporter like domain"/>
    <property type="match status" value="1"/>
</dbReference>
<dbReference type="Proteomes" id="UP001238450">
    <property type="component" value="Unassembled WGS sequence"/>
</dbReference>
<dbReference type="AlphaFoldDB" id="A0AAJ1WR24"/>
<gene>
    <name evidence="7" type="ORF">J2Z48_000253</name>
</gene>